<keyword evidence="3" id="KW-1185">Reference proteome</keyword>
<gene>
    <name evidence="2" type="ORF">HK100_007247</name>
</gene>
<protein>
    <submittedName>
        <fullName evidence="2">Uncharacterized protein</fullName>
    </submittedName>
</protein>
<evidence type="ECO:0000313" key="2">
    <source>
        <dbReference type="EMBL" id="KAJ3091209.1"/>
    </source>
</evidence>
<feature type="compositionally biased region" description="Low complexity" evidence="1">
    <location>
        <begin position="224"/>
        <end position="237"/>
    </location>
</feature>
<name>A0AAD5SV83_9FUNG</name>
<feature type="compositionally biased region" description="Low complexity" evidence="1">
    <location>
        <begin position="370"/>
        <end position="382"/>
    </location>
</feature>
<dbReference type="AlphaFoldDB" id="A0AAD5SV83"/>
<reference evidence="2" key="1">
    <citation type="submission" date="2020-05" db="EMBL/GenBank/DDBJ databases">
        <title>Phylogenomic resolution of chytrid fungi.</title>
        <authorList>
            <person name="Stajich J.E."/>
            <person name="Amses K."/>
            <person name="Simmons R."/>
            <person name="Seto K."/>
            <person name="Myers J."/>
            <person name="Bonds A."/>
            <person name="Quandt C.A."/>
            <person name="Barry K."/>
            <person name="Liu P."/>
            <person name="Grigoriev I."/>
            <person name="Longcore J.E."/>
            <person name="James T.Y."/>
        </authorList>
    </citation>
    <scope>NUCLEOTIDE SEQUENCE</scope>
    <source>
        <strain evidence="2">JEL0513</strain>
    </source>
</reference>
<dbReference type="Proteomes" id="UP001211907">
    <property type="component" value="Unassembled WGS sequence"/>
</dbReference>
<feature type="region of interest" description="Disordered" evidence="1">
    <location>
        <begin position="111"/>
        <end position="135"/>
    </location>
</feature>
<evidence type="ECO:0000313" key="3">
    <source>
        <dbReference type="Proteomes" id="UP001211907"/>
    </source>
</evidence>
<feature type="compositionally biased region" description="Polar residues" evidence="1">
    <location>
        <begin position="238"/>
        <end position="249"/>
    </location>
</feature>
<comment type="caution">
    <text evidence="2">The sequence shown here is derived from an EMBL/GenBank/DDBJ whole genome shotgun (WGS) entry which is preliminary data.</text>
</comment>
<dbReference type="EMBL" id="JADGJH010003401">
    <property type="protein sequence ID" value="KAJ3091209.1"/>
    <property type="molecule type" value="Genomic_DNA"/>
</dbReference>
<feature type="compositionally biased region" description="Low complexity" evidence="1">
    <location>
        <begin position="207"/>
        <end position="216"/>
    </location>
</feature>
<organism evidence="2 3">
    <name type="scientific">Physocladia obscura</name>
    <dbReference type="NCBI Taxonomy" id="109957"/>
    <lineage>
        <taxon>Eukaryota</taxon>
        <taxon>Fungi</taxon>
        <taxon>Fungi incertae sedis</taxon>
        <taxon>Chytridiomycota</taxon>
        <taxon>Chytridiomycota incertae sedis</taxon>
        <taxon>Chytridiomycetes</taxon>
        <taxon>Chytridiales</taxon>
        <taxon>Chytriomycetaceae</taxon>
        <taxon>Physocladia</taxon>
    </lineage>
</organism>
<feature type="region of interest" description="Disordered" evidence="1">
    <location>
        <begin position="207"/>
        <end position="249"/>
    </location>
</feature>
<evidence type="ECO:0000256" key="1">
    <source>
        <dbReference type="SAM" id="MobiDB-lite"/>
    </source>
</evidence>
<accession>A0AAD5SV83</accession>
<proteinExistence type="predicted"/>
<sequence>MNLRPEEEEVPTHRQPRLNFRDSVETLVDFDENAVEEFLSAYSAASLNTKNLSSDTKPLNAAFKANKISARTSSSSLGMPSNKRAVMPVQDLCDSLKSKLDNAPTGYGLDSLIAPPLEGTDASSDSVASDSDEPEWCSVRRWGSDSWSVASSSCRSSLSLDAEQQPSAEIVAPQSQSKSLAKITLSHLPIDRAHLSNRFFVQKRATNNSTNNNKTQNHNHHHNTSSFISNNSSSPNNQKASLHSHSNSSPKIKQIADVVHLHHSRAALLIQPVAIVQQQPVNTSTATTTQNQQDSVNLKAAGTAAKSVFSSLIGLTKRASGILGTAAVDAYESFSGSQTVATRTKTLLSEAPLTAQEGEEAPQNDNVKEQQQQASASPQQQKPQKEVSFDPSSSTSSPHLIKSLFKPTQRIIYFIGKASTQKPHSLLARENLSPQLVAPLKSVTAEPLESIYDVLQGNVFERALDEIAVLAEEEEQARTLLRAKHLGLVFPDGANSADGGCAKKGDVVFEEVEQTQNMRRSSSISSIATLLIDGQVELSTSPLVFGKAERMEIEQGTFEIV</sequence>
<feature type="region of interest" description="Disordered" evidence="1">
    <location>
        <begin position="355"/>
        <end position="400"/>
    </location>
</feature>